<feature type="chain" id="PRO_5037640629" evidence="3">
    <location>
        <begin position="27"/>
        <end position="437"/>
    </location>
</feature>
<evidence type="ECO:0000256" key="1">
    <source>
        <dbReference type="ARBA" id="ARBA00022801"/>
    </source>
</evidence>
<dbReference type="Gene3D" id="3.30.70.360">
    <property type="match status" value="1"/>
</dbReference>
<dbReference type="NCBIfam" id="TIGR01891">
    <property type="entry name" value="amidohydrolases"/>
    <property type="match status" value="1"/>
</dbReference>
<comment type="caution">
    <text evidence="5">The sequence shown here is derived from an EMBL/GenBank/DDBJ whole genome shotgun (WGS) entry which is preliminary data.</text>
</comment>
<dbReference type="InterPro" id="IPR011650">
    <property type="entry name" value="Peptidase_M20_dimer"/>
</dbReference>
<feature type="binding site" evidence="2">
    <location>
        <position position="142"/>
    </location>
    <ligand>
        <name>Mn(2+)</name>
        <dbReference type="ChEBI" id="CHEBI:29035"/>
        <label>2</label>
    </ligand>
</feature>
<dbReference type="Gene3D" id="3.40.630.10">
    <property type="entry name" value="Zn peptidases"/>
    <property type="match status" value="1"/>
</dbReference>
<dbReference type="EMBL" id="BMLT01000011">
    <property type="protein sequence ID" value="GGO86958.1"/>
    <property type="molecule type" value="Genomic_DNA"/>
</dbReference>
<dbReference type="PANTHER" id="PTHR11014">
    <property type="entry name" value="PEPTIDASE M20 FAMILY MEMBER"/>
    <property type="match status" value="1"/>
</dbReference>
<feature type="binding site" evidence="2">
    <location>
        <position position="178"/>
    </location>
    <ligand>
        <name>Mn(2+)</name>
        <dbReference type="ChEBI" id="CHEBI:29035"/>
        <label>2</label>
    </ligand>
</feature>
<sequence>MTNRNTLRTAIAAATLSGVFAMPGFAGNAESLSADIEKHVTDITPQVVTWRRDIHEHPELSNREFRTSELVAKHLESLGIEVKTGIAHTGVVGILRGAKEGPVVALRADMDALPVTEDTGLPFASRVRTSFNGQDVGVAHACGHDAHVAILMGTADVLAAMKDELEGTVMFIFQPAEEGAPAGEEGGAELMLKEGLFDELTPDAVFGLHVTAAAPAGTLMVRSGGVLASSDVFSIKVSGKQTHGGLPWLGTDPIVLSSQVVLGLQTIPSRQLDVTETPSVISVGTIHGGVRQNIIPESVEMTGTIRTFSPEVREQIHQKIAHTAEHIAQSGGGTAEVHIDPGYPATINDADLTRRMIPTLKRIAGDNFREADPRTAAEDFAFYAQEVPGMFFNVGAAPEDPAKRFPNHNPKFNIDEKALPIGVKAMTSVALDFLSGS</sequence>
<feature type="signal peptide" evidence="3">
    <location>
        <begin position="1"/>
        <end position="26"/>
    </location>
</feature>
<gene>
    <name evidence="5" type="primary">amaA</name>
    <name evidence="5" type="ORF">GCM10011348_39060</name>
</gene>
<keyword evidence="6" id="KW-1185">Reference proteome</keyword>
<feature type="binding site" evidence="2">
    <location>
        <position position="209"/>
    </location>
    <ligand>
        <name>Mn(2+)</name>
        <dbReference type="ChEBI" id="CHEBI:29035"/>
        <label>2</label>
    </ligand>
</feature>
<dbReference type="Pfam" id="PF01546">
    <property type="entry name" value="Peptidase_M20"/>
    <property type="match status" value="1"/>
</dbReference>
<dbReference type="InterPro" id="IPR036264">
    <property type="entry name" value="Bact_exopeptidase_dim_dom"/>
</dbReference>
<dbReference type="GO" id="GO:0019877">
    <property type="term" value="P:diaminopimelate biosynthetic process"/>
    <property type="evidence" value="ECO:0007669"/>
    <property type="project" value="UniProtKB-ARBA"/>
</dbReference>
<feature type="domain" description="Peptidase M20 dimerisation" evidence="4">
    <location>
        <begin position="233"/>
        <end position="328"/>
    </location>
</feature>
<dbReference type="Pfam" id="PF07687">
    <property type="entry name" value="M20_dimer"/>
    <property type="match status" value="1"/>
</dbReference>
<reference evidence="5 6" key="1">
    <citation type="journal article" date="2014" name="Int. J. Syst. Evol. Microbiol.">
        <title>Complete genome sequence of Corynebacterium casei LMG S-19264T (=DSM 44701T), isolated from a smear-ripened cheese.</title>
        <authorList>
            <consortium name="US DOE Joint Genome Institute (JGI-PGF)"/>
            <person name="Walter F."/>
            <person name="Albersmeier A."/>
            <person name="Kalinowski J."/>
            <person name="Ruckert C."/>
        </authorList>
    </citation>
    <scope>NUCLEOTIDE SEQUENCE [LARGE SCALE GENOMIC DNA]</scope>
    <source>
        <strain evidence="5 6">CGMCC 1.7286</strain>
    </source>
</reference>
<dbReference type="RefSeq" id="WP_188862300.1">
    <property type="nucleotide sequence ID" value="NZ_BMLT01000011.1"/>
</dbReference>
<name>A0A918DW25_9GAMM</name>
<dbReference type="FunFam" id="3.30.70.360:FF:000001">
    <property type="entry name" value="N-acetyldiaminopimelate deacetylase"/>
    <property type="match status" value="1"/>
</dbReference>
<evidence type="ECO:0000313" key="5">
    <source>
        <dbReference type="EMBL" id="GGO86958.1"/>
    </source>
</evidence>
<feature type="binding site" evidence="2">
    <location>
        <position position="408"/>
    </location>
    <ligand>
        <name>Mn(2+)</name>
        <dbReference type="ChEBI" id="CHEBI:29035"/>
        <label>2</label>
    </ligand>
</feature>
<dbReference type="AlphaFoldDB" id="A0A918DW25"/>
<keyword evidence="3" id="KW-0732">Signal</keyword>
<proteinExistence type="predicted"/>
<protein>
    <submittedName>
        <fullName evidence="5">N-acyl-L-amino acid amidohydrolase</fullName>
    </submittedName>
</protein>
<keyword evidence="2" id="KW-0464">Manganese</keyword>
<keyword evidence="2" id="KW-0479">Metal-binding</keyword>
<dbReference type="PIRSF" id="PIRSF005962">
    <property type="entry name" value="Pept_M20D_amidohydro"/>
    <property type="match status" value="1"/>
</dbReference>
<evidence type="ECO:0000259" key="4">
    <source>
        <dbReference type="Pfam" id="PF07687"/>
    </source>
</evidence>
<evidence type="ECO:0000313" key="6">
    <source>
        <dbReference type="Proteomes" id="UP000599578"/>
    </source>
</evidence>
<dbReference type="PANTHER" id="PTHR11014:SF63">
    <property type="entry name" value="METALLOPEPTIDASE, PUTATIVE (AFU_ORTHOLOGUE AFUA_6G09600)-RELATED"/>
    <property type="match status" value="1"/>
</dbReference>
<dbReference type="Proteomes" id="UP000599578">
    <property type="component" value="Unassembled WGS sequence"/>
</dbReference>
<dbReference type="InterPro" id="IPR002933">
    <property type="entry name" value="Peptidase_M20"/>
</dbReference>
<dbReference type="SUPFAM" id="SSF55031">
    <property type="entry name" value="Bacterial exopeptidase dimerisation domain"/>
    <property type="match status" value="1"/>
</dbReference>
<evidence type="ECO:0000256" key="3">
    <source>
        <dbReference type="SAM" id="SignalP"/>
    </source>
</evidence>
<dbReference type="InterPro" id="IPR017439">
    <property type="entry name" value="Amidohydrolase"/>
</dbReference>
<dbReference type="GO" id="GO:0046872">
    <property type="term" value="F:metal ion binding"/>
    <property type="evidence" value="ECO:0007669"/>
    <property type="project" value="UniProtKB-KW"/>
</dbReference>
<evidence type="ECO:0000256" key="2">
    <source>
        <dbReference type="PIRSR" id="PIRSR005962-1"/>
    </source>
</evidence>
<dbReference type="SUPFAM" id="SSF53187">
    <property type="entry name" value="Zn-dependent exopeptidases"/>
    <property type="match status" value="1"/>
</dbReference>
<keyword evidence="1" id="KW-0378">Hydrolase</keyword>
<accession>A0A918DW25</accession>
<dbReference type="GO" id="GO:0050118">
    <property type="term" value="F:N-acetyldiaminopimelate deacetylase activity"/>
    <property type="evidence" value="ECO:0007669"/>
    <property type="project" value="UniProtKB-ARBA"/>
</dbReference>
<feature type="binding site" evidence="2">
    <location>
        <position position="144"/>
    </location>
    <ligand>
        <name>Mn(2+)</name>
        <dbReference type="ChEBI" id="CHEBI:29035"/>
        <label>2</label>
    </ligand>
</feature>
<organism evidence="5 6">
    <name type="scientific">Marinobacterium nitratireducens</name>
    <dbReference type="NCBI Taxonomy" id="518897"/>
    <lineage>
        <taxon>Bacteria</taxon>
        <taxon>Pseudomonadati</taxon>
        <taxon>Pseudomonadota</taxon>
        <taxon>Gammaproteobacteria</taxon>
        <taxon>Oceanospirillales</taxon>
        <taxon>Oceanospirillaceae</taxon>
        <taxon>Marinobacterium</taxon>
    </lineage>
</organism>
<comment type="cofactor">
    <cofactor evidence="2">
        <name>Mn(2+)</name>
        <dbReference type="ChEBI" id="CHEBI:29035"/>
    </cofactor>
    <text evidence="2">The Mn(2+) ion enhances activity.</text>
</comment>